<dbReference type="CDD" id="cd00861">
    <property type="entry name" value="ProRS_anticodon_short"/>
    <property type="match status" value="1"/>
</dbReference>
<comment type="catalytic activity">
    <reaction evidence="11">
        <text>tRNA(Pro) + L-proline + ATP = L-prolyl-tRNA(Pro) + AMP + diphosphate</text>
        <dbReference type="Rhea" id="RHEA:14305"/>
        <dbReference type="Rhea" id="RHEA-COMP:9700"/>
        <dbReference type="Rhea" id="RHEA-COMP:9702"/>
        <dbReference type="ChEBI" id="CHEBI:30616"/>
        <dbReference type="ChEBI" id="CHEBI:33019"/>
        <dbReference type="ChEBI" id="CHEBI:60039"/>
        <dbReference type="ChEBI" id="CHEBI:78442"/>
        <dbReference type="ChEBI" id="CHEBI:78532"/>
        <dbReference type="ChEBI" id="CHEBI:456215"/>
        <dbReference type="EC" id="6.1.1.15"/>
    </reaction>
</comment>
<evidence type="ECO:0000256" key="7">
    <source>
        <dbReference type="ARBA" id="ARBA00022741"/>
    </source>
</evidence>
<dbReference type="InterPro" id="IPR004154">
    <property type="entry name" value="Anticodon-bd"/>
</dbReference>
<keyword evidence="10" id="KW-0030">Aminoacyl-tRNA synthetase</keyword>
<dbReference type="EC" id="6.1.1.15" evidence="3 12"/>
<dbReference type="SUPFAM" id="SSF52954">
    <property type="entry name" value="Class II aaRS ABD-related"/>
    <property type="match status" value="1"/>
</dbReference>
<comment type="subunit">
    <text evidence="2">Homodimer.</text>
</comment>
<evidence type="ECO:0000256" key="2">
    <source>
        <dbReference type="ARBA" id="ARBA00011738"/>
    </source>
</evidence>
<keyword evidence="6 14" id="KW-0436">Ligase</keyword>
<protein>
    <recommendedName>
        <fullName evidence="4 12">Proline--tRNA ligase</fullName>
        <ecNumber evidence="3 12">6.1.1.15</ecNumber>
    </recommendedName>
</protein>
<dbReference type="InterPro" id="IPR045864">
    <property type="entry name" value="aa-tRNA-synth_II/BPL/LPL"/>
</dbReference>
<dbReference type="InterPro" id="IPR004500">
    <property type="entry name" value="Pro-tRNA-synth_IIa_bac-type"/>
</dbReference>
<reference evidence="15" key="1">
    <citation type="journal article" date="2019" name="Int. J. Syst. Evol. Microbiol.">
        <title>The Global Catalogue of Microorganisms (GCM) 10K type strain sequencing project: providing services to taxonomists for standard genome sequencing and annotation.</title>
        <authorList>
            <consortium name="The Broad Institute Genomics Platform"/>
            <consortium name="The Broad Institute Genome Sequencing Center for Infectious Disease"/>
            <person name="Wu L."/>
            <person name="Ma J."/>
        </authorList>
    </citation>
    <scope>NUCLEOTIDE SEQUENCE [LARGE SCALE GENOMIC DNA]</scope>
    <source>
        <strain evidence="15">CCM 8749</strain>
    </source>
</reference>
<keyword evidence="5" id="KW-0963">Cytoplasm</keyword>
<evidence type="ECO:0000256" key="8">
    <source>
        <dbReference type="ARBA" id="ARBA00022840"/>
    </source>
</evidence>
<dbReference type="InterPro" id="IPR036621">
    <property type="entry name" value="Anticodon-bd_dom_sf"/>
</dbReference>
<comment type="subcellular location">
    <subcellularLocation>
        <location evidence="1">Cytoplasm</location>
    </subcellularLocation>
</comment>
<evidence type="ECO:0000259" key="13">
    <source>
        <dbReference type="PROSITE" id="PS50862"/>
    </source>
</evidence>
<organism evidence="14 15">
    <name type="scientific">Marinicrinis lubricantis</name>
    <dbReference type="NCBI Taxonomy" id="2086470"/>
    <lineage>
        <taxon>Bacteria</taxon>
        <taxon>Bacillati</taxon>
        <taxon>Bacillota</taxon>
        <taxon>Bacilli</taxon>
        <taxon>Bacillales</taxon>
        <taxon>Paenibacillaceae</taxon>
    </lineage>
</organism>
<evidence type="ECO:0000256" key="4">
    <source>
        <dbReference type="ARBA" id="ARBA00019110"/>
    </source>
</evidence>
<dbReference type="InterPro" id="IPR044140">
    <property type="entry name" value="ProRS_anticodon_short"/>
</dbReference>
<evidence type="ECO:0000313" key="15">
    <source>
        <dbReference type="Proteomes" id="UP001596250"/>
    </source>
</evidence>
<accession>A0ABW1IJ73</accession>
<keyword evidence="15" id="KW-1185">Reference proteome</keyword>
<dbReference type="GO" id="GO:0004827">
    <property type="term" value="F:proline-tRNA ligase activity"/>
    <property type="evidence" value="ECO:0007669"/>
    <property type="project" value="UniProtKB-EC"/>
</dbReference>
<proteinExistence type="predicted"/>
<dbReference type="InterPro" id="IPR050062">
    <property type="entry name" value="Pro-tRNA_synthetase"/>
</dbReference>
<dbReference type="RefSeq" id="WP_379891592.1">
    <property type="nucleotide sequence ID" value="NZ_CBCSCT010000036.1"/>
</dbReference>
<gene>
    <name evidence="14" type="primary">proS</name>
    <name evidence="14" type="ORF">ACFPXP_01110</name>
</gene>
<dbReference type="InterPro" id="IPR002316">
    <property type="entry name" value="Pro-tRNA-ligase_IIa"/>
</dbReference>
<evidence type="ECO:0000256" key="6">
    <source>
        <dbReference type="ARBA" id="ARBA00022598"/>
    </source>
</evidence>
<dbReference type="CDD" id="cd00779">
    <property type="entry name" value="ProRS_core_prok"/>
    <property type="match status" value="1"/>
</dbReference>
<name>A0ABW1IJ73_9BACL</name>
<evidence type="ECO:0000256" key="10">
    <source>
        <dbReference type="ARBA" id="ARBA00023146"/>
    </source>
</evidence>
<dbReference type="InterPro" id="IPR006195">
    <property type="entry name" value="aa-tRNA-synth_II"/>
</dbReference>
<dbReference type="EMBL" id="JBHSQV010000006">
    <property type="protein sequence ID" value="MFC5985090.1"/>
    <property type="molecule type" value="Genomic_DNA"/>
</dbReference>
<dbReference type="Gene3D" id="3.40.50.800">
    <property type="entry name" value="Anticodon-binding domain"/>
    <property type="match status" value="1"/>
</dbReference>
<evidence type="ECO:0000256" key="5">
    <source>
        <dbReference type="ARBA" id="ARBA00022490"/>
    </source>
</evidence>
<comment type="caution">
    <text evidence="14">The sequence shown here is derived from an EMBL/GenBank/DDBJ whole genome shotgun (WGS) entry which is preliminary data.</text>
</comment>
<dbReference type="InterPro" id="IPR002314">
    <property type="entry name" value="aa-tRNA-synt_IIb"/>
</dbReference>
<evidence type="ECO:0000256" key="9">
    <source>
        <dbReference type="ARBA" id="ARBA00022917"/>
    </source>
</evidence>
<evidence type="ECO:0000256" key="3">
    <source>
        <dbReference type="ARBA" id="ARBA00012831"/>
    </source>
</evidence>
<keyword evidence="7" id="KW-0547">Nucleotide-binding</keyword>
<dbReference type="Proteomes" id="UP001596250">
    <property type="component" value="Unassembled WGS sequence"/>
</dbReference>
<dbReference type="Pfam" id="PF03129">
    <property type="entry name" value="HGTP_anticodon"/>
    <property type="match status" value="1"/>
</dbReference>
<dbReference type="PANTHER" id="PTHR42753">
    <property type="entry name" value="MITOCHONDRIAL RIBOSOME PROTEIN L39/PROLYL-TRNA LIGASE FAMILY MEMBER"/>
    <property type="match status" value="1"/>
</dbReference>
<dbReference type="NCBIfam" id="TIGR00409">
    <property type="entry name" value="proS_fam_II"/>
    <property type="match status" value="1"/>
</dbReference>
<dbReference type="Pfam" id="PF00587">
    <property type="entry name" value="tRNA-synt_2b"/>
    <property type="match status" value="1"/>
</dbReference>
<dbReference type="PROSITE" id="PS50862">
    <property type="entry name" value="AA_TRNA_LIGASE_II"/>
    <property type="match status" value="1"/>
</dbReference>
<dbReference type="SUPFAM" id="SSF55681">
    <property type="entry name" value="Class II aaRS and biotin synthetases"/>
    <property type="match status" value="1"/>
</dbReference>
<keyword evidence="8" id="KW-0067">ATP-binding</keyword>
<evidence type="ECO:0000256" key="12">
    <source>
        <dbReference type="NCBIfam" id="TIGR00409"/>
    </source>
</evidence>
<dbReference type="PRINTS" id="PR01046">
    <property type="entry name" value="TRNASYNTHPRO"/>
</dbReference>
<evidence type="ECO:0000256" key="11">
    <source>
        <dbReference type="ARBA" id="ARBA00047671"/>
    </source>
</evidence>
<dbReference type="Gene3D" id="3.30.930.10">
    <property type="entry name" value="Bira Bifunctional Protein, Domain 2"/>
    <property type="match status" value="1"/>
</dbReference>
<sequence length="427" mass="47741">MRQHHYLFPTLRKAPSDAEAVSHQLLLRAGLVRPLAAGIYTYLPLGLRVLKKVSSIIQDEMEQIGFSELLMPAMQPAELWKTSGRYEVYGPELIRFHDRHAREFALGPTHEEVITSLIGENIASYRDLPLKLFQIQTKFRDEQRPRFGLLRGREFMMKDAYSFEGSWAQLDRTYLEVYEAYLRIFERCGLHVLAVEADAGAIGGEGETHEFIAPAAIGEDTVAICSQCGFASNLEVMQPSRENQTDDSPSCPHCSGNLQLSRGIELGHVFKLGTKYSSSLNASCLGPDGKWQPVIMGCYGIGVSRILSAVIEQHHDAEGIVWPSSLAPFQVHLIPVSMQDSQQMNAAETLYRQLCDAGIETLLDDREERPGVKFKDSDLIGIPVRIVIGKQAGEGFVEWKDRDRNIAVSTSLESAFVQAVERFASRR</sequence>
<evidence type="ECO:0000256" key="1">
    <source>
        <dbReference type="ARBA" id="ARBA00004496"/>
    </source>
</evidence>
<keyword evidence="9" id="KW-0648">Protein biosynthesis</keyword>
<evidence type="ECO:0000313" key="14">
    <source>
        <dbReference type="EMBL" id="MFC5985090.1"/>
    </source>
</evidence>
<dbReference type="PANTHER" id="PTHR42753:SF2">
    <property type="entry name" value="PROLINE--TRNA LIGASE"/>
    <property type="match status" value="1"/>
</dbReference>
<dbReference type="InterPro" id="IPR033730">
    <property type="entry name" value="ProRS_core_prok"/>
</dbReference>
<feature type="domain" description="Aminoacyl-transfer RNA synthetases class-II family profile" evidence="13">
    <location>
        <begin position="38"/>
        <end position="323"/>
    </location>
</feature>